<name>A0A150GV83_GONPE</name>
<evidence type="ECO:0000256" key="1">
    <source>
        <dbReference type="SAM" id="MobiDB-lite"/>
    </source>
</evidence>
<organism evidence="2 3">
    <name type="scientific">Gonium pectorale</name>
    <name type="common">Green alga</name>
    <dbReference type="NCBI Taxonomy" id="33097"/>
    <lineage>
        <taxon>Eukaryota</taxon>
        <taxon>Viridiplantae</taxon>
        <taxon>Chlorophyta</taxon>
        <taxon>core chlorophytes</taxon>
        <taxon>Chlorophyceae</taxon>
        <taxon>CS clade</taxon>
        <taxon>Chlamydomonadales</taxon>
        <taxon>Volvocaceae</taxon>
        <taxon>Gonium</taxon>
    </lineage>
</organism>
<dbReference type="EMBL" id="LSYV01000007">
    <property type="protein sequence ID" value="KXZ53612.1"/>
    <property type="molecule type" value="Genomic_DNA"/>
</dbReference>
<evidence type="ECO:0000313" key="2">
    <source>
        <dbReference type="EMBL" id="KXZ53612.1"/>
    </source>
</evidence>
<proteinExistence type="predicted"/>
<dbReference type="Proteomes" id="UP000075714">
    <property type="component" value="Unassembled WGS sequence"/>
</dbReference>
<evidence type="ECO:0000313" key="3">
    <source>
        <dbReference type="Proteomes" id="UP000075714"/>
    </source>
</evidence>
<gene>
    <name evidence="2" type="ORF">GPECTOR_6g529</name>
</gene>
<sequence length="211" mass="23055">MHQHRDPLPVPHARPADRRRSSYRSRQQLLDRQAAAREALYGARHRDADVRLLALRRELAAAGKLRRRGRFADNDAMPRRSTWHKLAPELQRTILEERASALQEEVALPLPAGRRLYASVPGLLCDITYGVATKLKSLAARLGCGVAAAAAAVVARPLLAELRPDVLEACAAEVSLWLGAGSPLSLTAGRLAREPSLLLDGPRPLLASLNR</sequence>
<accession>A0A150GV83</accession>
<reference evidence="3" key="1">
    <citation type="journal article" date="2016" name="Nat. Commun.">
        <title>The Gonium pectorale genome demonstrates co-option of cell cycle regulation during the evolution of multicellularity.</title>
        <authorList>
            <person name="Hanschen E.R."/>
            <person name="Marriage T.N."/>
            <person name="Ferris P.J."/>
            <person name="Hamaji T."/>
            <person name="Toyoda A."/>
            <person name="Fujiyama A."/>
            <person name="Neme R."/>
            <person name="Noguchi H."/>
            <person name="Minakuchi Y."/>
            <person name="Suzuki M."/>
            <person name="Kawai-Toyooka H."/>
            <person name="Smith D.R."/>
            <person name="Sparks H."/>
            <person name="Anderson J."/>
            <person name="Bakaric R."/>
            <person name="Luria V."/>
            <person name="Karger A."/>
            <person name="Kirschner M.W."/>
            <person name="Durand P.M."/>
            <person name="Michod R.E."/>
            <person name="Nozaki H."/>
            <person name="Olson B.J."/>
        </authorList>
    </citation>
    <scope>NUCLEOTIDE SEQUENCE [LARGE SCALE GENOMIC DNA]</scope>
    <source>
        <strain evidence="3">NIES-2863</strain>
    </source>
</reference>
<keyword evidence="3" id="KW-1185">Reference proteome</keyword>
<feature type="region of interest" description="Disordered" evidence="1">
    <location>
        <begin position="1"/>
        <end position="28"/>
    </location>
</feature>
<dbReference type="AlphaFoldDB" id="A0A150GV83"/>
<comment type="caution">
    <text evidence="2">The sequence shown here is derived from an EMBL/GenBank/DDBJ whole genome shotgun (WGS) entry which is preliminary data.</text>
</comment>
<protein>
    <submittedName>
        <fullName evidence="2">Uncharacterized protein</fullName>
    </submittedName>
</protein>
<dbReference type="OrthoDB" id="547563at2759"/>